<reference evidence="4" key="1">
    <citation type="submission" date="2025-08" db="UniProtKB">
        <authorList>
            <consortium name="RefSeq"/>
        </authorList>
    </citation>
    <scope>IDENTIFICATION</scope>
</reference>
<proteinExistence type="predicted"/>
<gene>
    <name evidence="4" type="primary">LOC100210977</name>
</gene>
<sequence length="609" mass="70267">MKTLALCTILLFALVVVQSKPLSSELPHSREFYAGYIKAITDNFDQLFESDRQTRSTKDEDESLKTSHEVTKKPVHEVDKRAENQEDNKISKRDKENFKNTGESLKKRHIQDKVDEDSDIQKRDTVPESNGENNANNLIAEKRNDIKNLTEQTDNDNIKTEFENSNQYDVRNDVDTDNNKVDTDNNKVGLETNYINDKTTDQQDDNSVKKYFVDDVDHASVSDEKTTNQESDYASGADPEDSNINEKKITDLDFKENLNSQNDKKEKSIRKKVEKKLPGKKLKNQKSKQVFQDWEEDENNAHLKSDAPITEQNLDNDEYSSSFSERKHLIDEPDNIMFQQRSFSPTLFGYRILRSPINPVGAEMAFTRFNSFSPINSFTPYSAIAMQNYLFPTNSRDGMLIPVTRGIAREIITKRDGNNNNNNCCCQCCCPCCHHTCSHQDCHDCCHCHHDVHHHDCCHHHHVKHCHPTIHHTYHEHHHDHCHPCHHHESHCHHPCECKHVHHHEPCCHDCNHECHHDCDHNDCCPIECGHHEYGHLDDGCHNCLNHHDYHGAYDCAPEHYCGGYQPHYQHQSCGCNHGYQPAIHIIGNVDGTYGGHGGYLRRKRGLKK</sequence>
<protein>
    <submittedName>
        <fullName evidence="4">Uncharacterized protein LOC100210977 isoform X1</fullName>
    </submittedName>
</protein>
<feature type="compositionally biased region" description="Basic and acidic residues" evidence="1">
    <location>
        <begin position="244"/>
        <end position="266"/>
    </location>
</feature>
<name>A0ABM4BIP4_HYDVU</name>
<keyword evidence="2" id="KW-0732">Signal</keyword>
<evidence type="ECO:0000256" key="2">
    <source>
        <dbReference type="SAM" id="SignalP"/>
    </source>
</evidence>
<evidence type="ECO:0000256" key="1">
    <source>
        <dbReference type="SAM" id="MobiDB-lite"/>
    </source>
</evidence>
<feature type="region of interest" description="Disordered" evidence="1">
    <location>
        <begin position="220"/>
        <end position="320"/>
    </location>
</feature>
<feature type="compositionally biased region" description="Basic and acidic residues" evidence="1">
    <location>
        <begin position="52"/>
        <end position="98"/>
    </location>
</feature>
<feature type="region of interest" description="Disordered" evidence="1">
    <location>
        <begin position="52"/>
        <end position="143"/>
    </location>
</feature>
<evidence type="ECO:0000313" key="4">
    <source>
        <dbReference type="RefSeq" id="XP_065648898.1"/>
    </source>
</evidence>
<keyword evidence="3" id="KW-1185">Reference proteome</keyword>
<organism evidence="3 4">
    <name type="scientific">Hydra vulgaris</name>
    <name type="common">Hydra</name>
    <name type="synonym">Hydra attenuata</name>
    <dbReference type="NCBI Taxonomy" id="6087"/>
    <lineage>
        <taxon>Eukaryota</taxon>
        <taxon>Metazoa</taxon>
        <taxon>Cnidaria</taxon>
        <taxon>Hydrozoa</taxon>
        <taxon>Hydroidolina</taxon>
        <taxon>Anthoathecata</taxon>
        <taxon>Aplanulata</taxon>
        <taxon>Hydridae</taxon>
        <taxon>Hydra</taxon>
    </lineage>
</organism>
<feature type="chain" id="PRO_5047393852" evidence="2">
    <location>
        <begin position="20"/>
        <end position="609"/>
    </location>
</feature>
<accession>A0ABM4BIP4</accession>
<feature type="signal peptide" evidence="2">
    <location>
        <begin position="1"/>
        <end position="19"/>
    </location>
</feature>
<dbReference type="GeneID" id="100210977"/>
<dbReference type="Proteomes" id="UP001652625">
    <property type="component" value="Chromosome 03"/>
</dbReference>
<dbReference type="RefSeq" id="XP_065648898.1">
    <property type="nucleotide sequence ID" value="XM_065792826.1"/>
</dbReference>
<evidence type="ECO:0000313" key="3">
    <source>
        <dbReference type="Proteomes" id="UP001652625"/>
    </source>
</evidence>
<feature type="compositionally biased region" description="Polar residues" evidence="1">
    <location>
        <begin position="127"/>
        <end position="137"/>
    </location>
</feature>
<feature type="compositionally biased region" description="Basic residues" evidence="1">
    <location>
        <begin position="267"/>
        <end position="286"/>
    </location>
</feature>